<evidence type="ECO:0000313" key="2">
    <source>
        <dbReference type="Proteomes" id="UP000327439"/>
    </source>
</evidence>
<name>A0A5J5U2H4_GOSBA</name>
<dbReference type="PANTHER" id="PTHR42648">
    <property type="entry name" value="TRANSPOSASE, PUTATIVE-RELATED"/>
    <property type="match status" value="1"/>
</dbReference>
<evidence type="ECO:0008006" key="3">
    <source>
        <dbReference type="Google" id="ProtNLM"/>
    </source>
</evidence>
<gene>
    <name evidence="1" type="ORF">ES319_A10G133400v1</name>
</gene>
<dbReference type="EMBL" id="CM018211">
    <property type="protein sequence ID" value="KAB2062145.1"/>
    <property type="molecule type" value="Genomic_DNA"/>
</dbReference>
<dbReference type="InterPro" id="IPR036397">
    <property type="entry name" value="RNaseH_sf"/>
</dbReference>
<organism evidence="1 2">
    <name type="scientific">Gossypium barbadense</name>
    <name type="common">Sea Island cotton</name>
    <name type="synonym">Hibiscus barbadensis</name>
    <dbReference type="NCBI Taxonomy" id="3634"/>
    <lineage>
        <taxon>Eukaryota</taxon>
        <taxon>Viridiplantae</taxon>
        <taxon>Streptophyta</taxon>
        <taxon>Embryophyta</taxon>
        <taxon>Tracheophyta</taxon>
        <taxon>Spermatophyta</taxon>
        <taxon>Magnoliopsida</taxon>
        <taxon>eudicotyledons</taxon>
        <taxon>Gunneridae</taxon>
        <taxon>Pentapetalae</taxon>
        <taxon>rosids</taxon>
        <taxon>malvids</taxon>
        <taxon>Malvales</taxon>
        <taxon>Malvaceae</taxon>
        <taxon>Malvoideae</taxon>
        <taxon>Gossypium</taxon>
    </lineage>
</organism>
<proteinExistence type="predicted"/>
<accession>A0A5J5U2H4</accession>
<evidence type="ECO:0000313" key="1">
    <source>
        <dbReference type="EMBL" id="KAB2062145.1"/>
    </source>
</evidence>
<dbReference type="InterPro" id="IPR039537">
    <property type="entry name" value="Retrotran_Ty1/copia-like"/>
</dbReference>
<dbReference type="SUPFAM" id="SSF53098">
    <property type="entry name" value="Ribonuclease H-like"/>
    <property type="match status" value="1"/>
</dbReference>
<dbReference type="InterPro" id="IPR012337">
    <property type="entry name" value="RNaseH-like_sf"/>
</dbReference>
<dbReference type="Gene3D" id="3.30.420.10">
    <property type="entry name" value="Ribonuclease H-like superfamily/Ribonuclease H"/>
    <property type="match status" value="1"/>
</dbReference>
<dbReference type="PANTHER" id="PTHR42648:SF26">
    <property type="entry name" value="INTEGRASE CATALYTIC DOMAIN-CONTAINING PROTEIN"/>
    <property type="match status" value="1"/>
</dbReference>
<reference evidence="2" key="1">
    <citation type="journal article" date="2020" name="Nat. Genet.">
        <title>Genomic diversifications of five Gossypium allopolyploid species and their impact on cotton improvement.</title>
        <authorList>
            <person name="Chen Z.J."/>
            <person name="Sreedasyam A."/>
            <person name="Ando A."/>
            <person name="Song Q."/>
            <person name="De Santiago L.M."/>
            <person name="Hulse-Kemp A.M."/>
            <person name="Ding M."/>
            <person name="Ye W."/>
            <person name="Kirkbride R.C."/>
            <person name="Jenkins J."/>
            <person name="Plott C."/>
            <person name="Lovell J."/>
            <person name="Lin Y.M."/>
            <person name="Vaughn R."/>
            <person name="Liu B."/>
            <person name="Simpson S."/>
            <person name="Scheffler B.E."/>
            <person name="Wen L."/>
            <person name="Saski C.A."/>
            <person name="Grover C.E."/>
            <person name="Hu G."/>
            <person name="Conover J.L."/>
            <person name="Carlson J.W."/>
            <person name="Shu S."/>
            <person name="Boston L.B."/>
            <person name="Williams M."/>
            <person name="Peterson D.G."/>
            <person name="McGee K."/>
            <person name="Jones D.C."/>
            <person name="Wendel J.F."/>
            <person name="Stelly D.M."/>
            <person name="Grimwood J."/>
            <person name="Schmutz J."/>
        </authorList>
    </citation>
    <scope>NUCLEOTIDE SEQUENCE [LARGE SCALE GENOMIC DNA]</scope>
    <source>
        <strain evidence="2">cv. 3-79</strain>
    </source>
</reference>
<keyword evidence="2" id="KW-1185">Reference proteome</keyword>
<sequence>MFLTFKTHVELQLGVKIKQLQTDGGGEFRTFDSYLNGCGIAYQLTCLHMTEENRIVERCHRQIVETGLVLPAQASLPLSYWLMILFYCVSHESASYKGVKWNFSNGKLLG</sequence>
<dbReference type="Proteomes" id="UP000327439">
    <property type="component" value="Chromosome A10"/>
</dbReference>
<dbReference type="GO" id="GO:0003676">
    <property type="term" value="F:nucleic acid binding"/>
    <property type="evidence" value="ECO:0007669"/>
    <property type="project" value="InterPro"/>
</dbReference>
<dbReference type="AlphaFoldDB" id="A0A5J5U2H4"/>
<dbReference type="OrthoDB" id="1938465at2759"/>
<protein>
    <recommendedName>
        <fullName evidence="3">Integrase catalytic domain-containing protein</fullName>
    </recommendedName>
</protein>